<evidence type="ECO:0000313" key="1">
    <source>
        <dbReference type="EMBL" id="KAJ7335228.1"/>
    </source>
</evidence>
<dbReference type="OrthoDB" id="9934714at2759"/>
<dbReference type="PANTHER" id="PTHR35079:SF1">
    <property type="entry name" value="LUNG ADENOMA SUSCEPTIBILITY PROTEIN 2"/>
    <property type="match status" value="1"/>
</dbReference>
<proteinExistence type="predicted"/>
<dbReference type="Proteomes" id="UP001142489">
    <property type="component" value="Unassembled WGS sequence"/>
</dbReference>
<accession>A0A9Q0XZC0</accession>
<keyword evidence="2" id="KW-1185">Reference proteome</keyword>
<reference evidence="1" key="1">
    <citation type="journal article" date="2023" name="DNA Res.">
        <title>Chromosome-level genome assembly of Phrynocephalus forsythii using third-generation DNA sequencing and Hi-C analysis.</title>
        <authorList>
            <person name="Qi Y."/>
            <person name="Zhao W."/>
            <person name="Zhao Y."/>
            <person name="Niu C."/>
            <person name="Cao S."/>
            <person name="Zhang Y."/>
        </authorList>
    </citation>
    <scope>NUCLEOTIDE SEQUENCE</scope>
    <source>
        <tissue evidence="1">Muscle</tissue>
    </source>
</reference>
<evidence type="ECO:0000313" key="2">
    <source>
        <dbReference type="Proteomes" id="UP001142489"/>
    </source>
</evidence>
<comment type="caution">
    <text evidence="1">The sequence shown here is derived from an EMBL/GenBank/DDBJ whole genome shotgun (WGS) entry which is preliminary data.</text>
</comment>
<dbReference type="EMBL" id="JAPFRF010000004">
    <property type="protein sequence ID" value="KAJ7335228.1"/>
    <property type="molecule type" value="Genomic_DNA"/>
</dbReference>
<sequence length="316" mass="35168">MKGMACLVKKSHAHSPESTVSSLLASCSLNSAHGSSNFHNSVHYKDRLYSSASQALEAYIEDFDLSLASPAMRPGKICIAQSSPKDDRRSEDNFKHEHALGNFKQREAVVSFVPNVRRKIDDELDVFSLTTDDLLAFPADGSVSFTQSGALRTAPLTSNLNKKSLVQSASHACHQTSSFGHQELNFAKSALYRDSSRRVDTTHKFYRHDLTHHVEGNSKAASHQNYPRWLTSQKTDLSISGISSIPDFKYPIWLRSHNLLSDSSNENPAVPQELECGCAFLQENKNLVTDQTLTDPSPLDMLGKVKCWTYSISRMF</sequence>
<dbReference type="AlphaFoldDB" id="A0A9Q0XZC0"/>
<name>A0A9Q0XZC0_9SAUR</name>
<protein>
    <recommendedName>
        <fullName evidence="3">Lung adenoma susceptibility protein 2</fullName>
    </recommendedName>
</protein>
<evidence type="ECO:0008006" key="3">
    <source>
        <dbReference type="Google" id="ProtNLM"/>
    </source>
</evidence>
<organism evidence="1 2">
    <name type="scientific">Phrynocephalus forsythii</name>
    <dbReference type="NCBI Taxonomy" id="171643"/>
    <lineage>
        <taxon>Eukaryota</taxon>
        <taxon>Metazoa</taxon>
        <taxon>Chordata</taxon>
        <taxon>Craniata</taxon>
        <taxon>Vertebrata</taxon>
        <taxon>Euteleostomi</taxon>
        <taxon>Lepidosauria</taxon>
        <taxon>Squamata</taxon>
        <taxon>Bifurcata</taxon>
        <taxon>Unidentata</taxon>
        <taxon>Episquamata</taxon>
        <taxon>Toxicofera</taxon>
        <taxon>Iguania</taxon>
        <taxon>Acrodonta</taxon>
        <taxon>Agamidae</taxon>
        <taxon>Agaminae</taxon>
        <taxon>Phrynocephalus</taxon>
    </lineage>
</organism>
<dbReference type="PANTHER" id="PTHR35079">
    <property type="entry name" value="LUNG ADENOMA SUSCEPTIBILITY PROTEIN 2"/>
    <property type="match status" value="1"/>
</dbReference>
<dbReference type="InterPro" id="IPR052679">
    <property type="entry name" value="Cell_Prolif_Regulator"/>
</dbReference>
<gene>
    <name evidence="1" type="ORF">JRQ81_013169</name>
</gene>